<feature type="compositionally biased region" description="Gly residues" evidence="1">
    <location>
        <begin position="283"/>
        <end position="293"/>
    </location>
</feature>
<gene>
    <name evidence="3" type="ORF">B0T20DRAFT_21504</name>
</gene>
<feature type="compositionally biased region" description="Polar residues" evidence="1">
    <location>
        <begin position="18"/>
        <end position="31"/>
    </location>
</feature>
<dbReference type="PANTHER" id="PTHR28094">
    <property type="entry name" value="MEIOTICALLY UP-REGULATED GENE 113 PROTEIN"/>
    <property type="match status" value="1"/>
</dbReference>
<evidence type="ECO:0000259" key="2">
    <source>
        <dbReference type="SMART" id="SM00974"/>
    </source>
</evidence>
<accession>A0AAE0UGV1</accession>
<evidence type="ECO:0000256" key="1">
    <source>
        <dbReference type="SAM" id="MobiDB-lite"/>
    </source>
</evidence>
<dbReference type="Proteomes" id="UP001281003">
    <property type="component" value="Unassembled WGS sequence"/>
</dbReference>
<proteinExistence type="predicted"/>
<protein>
    <submittedName>
        <fullName evidence="3">Meiotically up-regulated gene 113-domain-containing protein</fullName>
    </submittedName>
</protein>
<keyword evidence="4" id="KW-1185">Reference proteome</keyword>
<dbReference type="PANTHER" id="PTHR28094:SF2">
    <property type="entry name" value="BACTERIOPHAGE T5 ORF172 DNA-BINDING DOMAIN-CONTAINING PROTEIN"/>
    <property type="match status" value="1"/>
</dbReference>
<organism evidence="3 4">
    <name type="scientific">Sordaria brevicollis</name>
    <dbReference type="NCBI Taxonomy" id="83679"/>
    <lineage>
        <taxon>Eukaryota</taxon>
        <taxon>Fungi</taxon>
        <taxon>Dikarya</taxon>
        <taxon>Ascomycota</taxon>
        <taxon>Pezizomycotina</taxon>
        <taxon>Sordariomycetes</taxon>
        <taxon>Sordariomycetidae</taxon>
        <taxon>Sordariales</taxon>
        <taxon>Sordariaceae</taxon>
        <taxon>Sordaria</taxon>
    </lineage>
</organism>
<dbReference type="AlphaFoldDB" id="A0AAE0UGV1"/>
<dbReference type="SMART" id="SM00974">
    <property type="entry name" value="T5orf172"/>
    <property type="match status" value="1"/>
</dbReference>
<feature type="region of interest" description="Disordered" evidence="1">
    <location>
        <begin position="1"/>
        <end position="84"/>
    </location>
</feature>
<feature type="compositionally biased region" description="Low complexity" evidence="1">
    <location>
        <begin position="167"/>
        <end position="177"/>
    </location>
</feature>
<dbReference type="Pfam" id="PF10544">
    <property type="entry name" value="T5orf172"/>
    <property type="match status" value="1"/>
</dbReference>
<feature type="compositionally biased region" description="Low complexity" evidence="1">
    <location>
        <begin position="246"/>
        <end position="266"/>
    </location>
</feature>
<sequence length="412" mass="45613">MPIFTNTPEARIGRTDSKNPSTTCRGITSSGRPCRRPNSLPQNGKIKVNDPSDERLYCHQHKDQARMAAQSAPRPTHGAIAEERSSLDTLAERLGLMKTNSAPPVRPSAQYQRPPRPAQKKKSPSLWCCCFSIPLDFELEEQAPPPRPQPKPVQHHSGGSSRPSHLAAPSSGPASGSNVSQTAQFMSLIPHTASPETASLLMKELAKGFSSGDEAGYIYIFWLTPESDPATPPREAAKALLTTNPRSRSTSRGRAASDALDRYATTYDDDDDDGDYVPRSRGRGPGGASNGGGQKKKNKKILLKIGRASNVQRRLNEWQRQCGYNISLIRYYPYVSSSSTSDVMRKMPHSHKVERLIHIELQGRGLRVMDRGKCASCGKEHKEWFEVDNTRAAVADIDEVVRRWSDWDETQQ</sequence>
<comment type="caution">
    <text evidence="3">The sequence shown here is derived from an EMBL/GenBank/DDBJ whole genome shotgun (WGS) entry which is preliminary data.</text>
</comment>
<dbReference type="InterPro" id="IPR053006">
    <property type="entry name" value="Meiosis_regulatory"/>
</dbReference>
<feature type="region of interest" description="Disordered" evidence="1">
    <location>
        <begin position="97"/>
        <end position="123"/>
    </location>
</feature>
<name>A0AAE0UGV1_SORBR</name>
<feature type="domain" description="Bacteriophage T5 Orf172 DNA-binding" evidence="2">
    <location>
        <begin position="297"/>
        <end position="397"/>
    </location>
</feature>
<feature type="region of interest" description="Disordered" evidence="1">
    <location>
        <begin position="239"/>
        <end position="299"/>
    </location>
</feature>
<feature type="compositionally biased region" description="Basic and acidic residues" evidence="1">
    <location>
        <begin position="47"/>
        <end position="65"/>
    </location>
</feature>
<dbReference type="EMBL" id="JAUTDP010000001">
    <property type="protein sequence ID" value="KAK3403270.1"/>
    <property type="molecule type" value="Genomic_DNA"/>
</dbReference>
<evidence type="ECO:0000313" key="4">
    <source>
        <dbReference type="Proteomes" id="UP001281003"/>
    </source>
</evidence>
<dbReference type="InterPro" id="IPR018306">
    <property type="entry name" value="Phage_T5_Orf172_DNA-bd"/>
</dbReference>
<reference evidence="3" key="1">
    <citation type="journal article" date="2023" name="Mol. Phylogenet. Evol.">
        <title>Genome-scale phylogeny and comparative genomics of the fungal order Sordariales.</title>
        <authorList>
            <person name="Hensen N."/>
            <person name="Bonometti L."/>
            <person name="Westerberg I."/>
            <person name="Brannstrom I.O."/>
            <person name="Guillou S."/>
            <person name="Cros-Aarteil S."/>
            <person name="Calhoun S."/>
            <person name="Haridas S."/>
            <person name="Kuo A."/>
            <person name="Mondo S."/>
            <person name="Pangilinan J."/>
            <person name="Riley R."/>
            <person name="LaButti K."/>
            <person name="Andreopoulos B."/>
            <person name="Lipzen A."/>
            <person name="Chen C."/>
            <person name="Yan M."/>
            <person name="Daum C."/>
            <person name="Ng V."/>
            <person name="Clum A."/>
            <person name="Steindorff A."/>
            <person name="Ohm R.A."/>
            <person name="Martin F."/>
            <person name="Silar P."/>
            <person name="Natvig D.O."/>
            <person name="Lalanne C."/>
            <person name="Gautier V."/>
            <person name="Ament-Velasquez S.L."/>
            <person name="Kruys A."/>
            <person name="Hutchinson M.I."/>
            <person name="Powell A.J."/>
            <person name="Barry K."/>
            <person name="Miller A.N."/>
            <person name="Grigoriev I.V."/>
            <person name="Debuchy R."/>
            <person name="Gladieux P."/>
            <person name="Hiltunen Thoren M."/>
            <person name="Johannesson H."/>
        </authorList>
    </citation>
    <scope>NUCLEOTIDE SEQUENCE</scope>
    <source>
        <strain evidence="3">FGSC 1904</strain>
    </source>
</reference>
<reference evidence="3" key="2">
    <citation type="submission" date="2023-07" db="EMBL/GenBank/DDBJ databases">
        <authorList>
            <consortium name="Lawrence Berkeley National Laboratory"/>
            <person name="Haridas S."/>
            <person name="Hensen N."/>
            <person name="Bonometti L."/>
            <person name="Westerberg I."/>
            <person name="Brannstrom I.O."/>
            <person name="Guillou S."/>
            <person name="Cros-Aarteil S."/>
            <person name="Calhoun S."/>
            <person name="Kuo A."/>
            <person name="Mondo S."/>
            <person name="Pangilinan J."/>
            <person name="Riley R."/>
            <person name="LaButti K."/>
            <person name="Andreopoulos B."/>
            <person name="Lipzen A."/>
            <person name="Chen C."/>
            <person name="Yanf M."/>
            <person name="Daum C."/>
            <person name="Ng V."/>
            <person name="Clum A."/>
            <person name="Steindorff A."/>
            <person name="Ohm R."/>
            <person name="Martin F."/>
            <person name="Silar P."/>
            <person name="Natvig D."/>
            <person name="Lalanne C."/>
            <person name="Gautier V."/>
            <person name="Ament-velasquez S.L."/>
            <person name="Kruys A."/>
            <person name="Hutchinson M.I."/>
            <person name="Powell A.J."/>
            <person name="Barry K."/>
            <person name="Miller A.N."/>
            <person name="Grigoriev I.V."/>
            <person name="Debuchy R."/>
            <person name="Gladieux P."/>
            <person name="Thoren M.H."/>
            <person name="Johannesson H."/>
        </authorList>
    </citation>
    <scope>NUCLEOTIDE SEQUENCE</scope>
    <source>
        <strain evidence="3">FGSC 1904</strain>
    </source>
</reference>
<feature type="region of interest" description="Disordered" evidence="1">
    <location>
        <begin position="140"/>
        <end position="179"/>
    </location>
</feature>
<evidence type="ECO:0000313" key="3">
    <source>
        <dbReference type="EMBL" id="KAK3403270.1"/>
    </source>
</evidence>